<reference evidence="1" key="1">
    <citation type="submission" date="2018-05" db="EMBL/GenBank/DDBJ databases">
        <authorList>
            <person name="Lanie J.A."/>
            <person name="Ng W.-L."/>
            <person name="Kazmierczak K.M."/>
            <person name="Andrzejewski T.M."/>
            <person name="Davidsen T.M."/>
            <person name="Wayne K.J."/>
            <person name="Tettelin H."/>
            <person name="Glass J.I."/>
            <person name="Rusch D."/>
            <person name="Podicherti R."/>
            <person name="Tsui H.-C.T."/>
            <person name="Winkler M.E."/>
        </authorList>
    </citation>
    <scope>NUCLEOTIDE SEQUENCE</scope>
</reference>
<accession>A0A381XPX8</accession>
<dbReference type="AlphaFoldDB" id="A0A381XPX8"/>
<name>A0A381XPX8_9ZZZZ</name>
<evidence type="ECO:0000313" key="1">
    <source>
        <dbReference type="EMBL" id="SVA66542.1"/>
    </source>
</evidence>
<dbReference type="EMBL" id="UINC01015881">
    <property type="protein sequence ID" value="SVA66542.1"/>
    <property type="molecule type" value="Genomic_DNA"/>
</dbReference>
<organism evidence="1">
    <name type="scientific">marine metagenome</name>
    <dbReference type="NCBI Taxonomy" id="408172"/>
    <lineage>
        <taxon>unclassified sequences</taxon>
        <taxon>metagenomes</taxon>
        <taxon>ecological metagenomes</taxon>
    </lineage>
</organism>
<sequence>MDNEVFGITFQYSFENNIGRPKKSR</sequence>
<gene>
    <name evidence="1" type="ORF">METZ01_LOCUS119396</name>
</gene>
<proteinExistence type="predicted"/>
<protein>
    <submittedName>
        <fullName evidence="1">Uncharacterized protein</fullName>
    </submittedName>
</protein>